<name>A0ABD3PN84_9STRA</name>
<comment type="caution">
    <text evidence="4">The sequence shown here is derived from an EMBL/GenBank/DDBJ whole genome shotgun (WGS) entry which is preliminary data.</text>
</comment>
<keyword evidence="5" id="KW-1185">Reference proteome</keyword>
<gene>
    <name evidence="4" type="ORF">ACHAWO_004587</name>
</gene>
<dbReference type="PANTHER" id="PTHR24153:SF8">
    <property type="entry name" value="FORKED, ISOFORM F"/>
    <property type="match status" value="1"/>
</dbReference>
<keyword evidence="1" id="KW-0677">Repeat</keyword>
<dbReference type="InterPro" id="IPR002110">
    <property type="entry name" value="Ankyrin_rpt"/>
</dbReference>
<dbReference type="EMBL" id="JALLPJ020000596">
    <property type="protein sequence ID" value="KAL3787800.1"/>
    <property type="molecule type" value="Genomic_DNA"/>
</dbReference>
<dbReference type="SUPFAM" id="SSF48403">
    <property type="entry name" value="Ankyrin repeat"/>
    <property type="match status" value="1"/>
</dbReference>
<organism evidence="4 5">
    <name type="scientific">Cyclotella atomus</name>
    <dbReference type="NCBI Taxonomy" id="382360"/>
    <lineage>
        <taxon>Eukaryota</taxon>
        <taxon>Sar</taxon>
        <taxon>Stramenopiles</taxon>
        <taxon>Ochrophyta</taxon>
        <taxon>Bacillariophyta</taxon>
        <taxon>Coscinodiscophyceae</taxon>
        <taxon>Thalassiosirophycidae</taxon>
        <taxon>Stephanodiscales</taxon>
        <taxon>Stephanodiscaceae</taxon>
        <taxon>Cyclotella</taxon>
    </lineage>
</organism>
<reference evidence="4 5" key="1">
    <citation type="submission" date="2024-10" db="EMBL/GenBank/DDBJ databases">
        <title>Updated reference genomes for cyclostephanoid diatoms.</title>
        <authorList>
            <person name="Roberts W.R."/>
            <person name="Alverson A.J."/>
        </authorList>
    </citation>
    <scope>NUCLEOTIDE SEQUENCE [LARGE SCALE GENOMIC DNA]</scope>
    <source>
        <strain evidence="4 5">AJA010-31</strain>
    </source>
</reference>
<dbReference type="Pfam" id="PF12796">
    <property type="entry name" value="Ank_2"/>
    <property type="match status" value="1"/>
</dbReference>
<keyword evidence="2" id="KW-0040">ANK repeat</keyword>
<feature type="region of interest" description="Disordered" evidence="3">
    <location>
        <begin position="206"/>
        <end position="231"/>
    </location>
</feature>
<dbReference type="InterPro" id="IPR036770">
    <property type="entry name" value="Ankyrin_rpt-contain_sf"/>
</dbReference>
<dbReference type="Proteomes" id="UP001530400">
    <property type="component" value="Unassembled WGS sequence"/>
</dbReference>
<sequence>MTSSTSAATLNERTLSYLALILNTIESKDWKSLYEIGLAKPSTFKALARIISTADEFNGMTFLHAVVRHNPPVQIISEMIQICPQDVRSRDCLNRTPLHVACGVGAGLRTIQCLTAAYPGACKVQDEDGRTPLHFACDIECQLFEGDDCKMRQPPSFEVVHCLLSASLSVVGLEDADGMSPLEYAICSDADVKVVKLLQKAAQKHMRDMDARSKQGGVSKVTAEPGSARVA</sequence>
<dbReference type="SMART" id="SM00248">
    <property type="entry name" value="ANK"/>
    <property type="match status" value="4"/>
</dbReference>
<evidence type="ECO:0000256" key="3">
    <source>
        <dbReference type="SAM" id="MobiDB-lite"/>
    </source>
</evidence>
<dbReference type="AlphaFoldDB" id="A0ABD3PN84"/>
<proteinExistence type="predicted"/>
<dbReference type="PANTHER" id="PTHR24153">
    <property type="entry name" value="ESPIN"/>
    <property type="match status" value="1"/>
</dbReference>
<evidence type="ECO:0000256" key="2">
    <source>
        <dbReference type="ARBA" id="ARBA00023043"/>
    </source>
</evidence>
<dbReference type="FunFam" id="1.25.40.20:FF:000603">
    <property type="entry name" value="Predicted protein"/>
    <property type="match status" value="1"/>
</dbReference>
<dbReference type="InterPro" id="IPR052420">
    <property type="entry name" value="Espin/Espin-like"/>
</dbReference>
<evidence type="ECO:0000313" key="4">
    <source>
        <dbReference type="EMBL" id="KAL3787800.1"/>
    </source>
</evidence>
<evidence type="ECO:0000313" key="5">
    <source>
        <dbReference type="Proteomes" id="UP001530400"/>
    </source>
</evidence>
<protein>
    <submittedName>
        <fullName evidence="4">Uncharacterized protein</fullName>
    </submittedName>
</protein>
<accession>A0ABD3PN84</accession>
<dbReference type="Gene3D" id="1.25.40.20">
    <property type="entry name" value="Ankyrin repeat-containing domain"/>
    <property type="match status" value="1"/>
</dbReference>
<evidence type="ECO:0000256" key="1">
    <source>
        <dbReference type="ARBA" id="ARBA00022737"/>
    </source>
</evidence>